<accession>A0AAN8VLR1</accession>
<evidence type="ECO:0000313" key="3">
    <source>
        <dbReference type="Proteomes" id="UP001370490"/>
    </source>
</evidence>
<protein>
    <submittedName>
        <fullName evidence="2">Sof1-like protein</fullName>
    </submittedName>
</protein>
<dbReference type="Pfam" id="PF04158">
    <property type="entry name" value="Sof1"/>
    <property type="match status" value="1"/>
</dbReference>
<feature type="domain" description="Sof1-like protein" evidence="1">
    <location>
        <begin position="41"/>
        <end position="100"/>
    </location>
</feature>
<evidence type="ECO:0000259" key="1">
    <source>
        <dbReference type="Pfam" id="PF04158"/>
    </source>
</evidence>
<dbReference type="Proteomes" id="UP001370490">
    <property type="component" value="Unassembled WGS sequence"/>
</dbReference>
<reference evidence="2 3" key="1">
    <citation type="submission" date="2023-12" db="EMBL/GenBank/DDBJ databases">
        <title>A high-quality genome assembly for Dillenia turbinata (Dilleniales).</title>
        <authorList>
            <person name="Chanderbali A."/>
        </authorList>
    </citation>
    <scope>NUCLEOTIDE SEQUENCE [LARGE SCALE GENOMIC DNA]</scope>
    <source>
        <strain evidence="2">LSX21</strain>
        <tissue evidence="2">Leaf</tissue>
    </source>
</reference>
<sequence>MQIYKVDYGIVIPILLALYYRLVALHCQFTSFSPKGAQETIHLKWLQKDYKHLPEFKRIVRHRHLPKTTYKAAALTRTMTEAKMWKEERKAPSEPGTVQTEPLVPSFPLLNIAVEATTR</sequence>
<proteinExistence type="predicted"/>
<dbReference type="InterPro" id="IPR007287">
    <property type="entry name" value="Sof1"/>
</dbReference>
<comment type="caution">
    <text evidence="2">The sequence shown here is derived from an EMBL/GenBank/DDBJ whole genome shotgun (WGS) entry which is preliminary data.</text>
</comment>
<name>A0AAN8VLR1_9MAGN</name>
<dbReference type="EMBL" id="JBAMMX010000011">
    <property type="protein sequence ID" value="KAK6931807.1"/>
    <property type="molecule type" value="Genomic_DNA"/>
</dbReference>
<dbReference type="AlphaFoldDB" id="A0AAN8VLR1"/>
<evidence type="ECO:0000313" key="2">
    <source>
        <dbReference type="EMBL" id="KAK6931807.1"/>
    </source>
</evidence>
<keyword evidence="3" id="KW-1185">Reference proteome</keyword>
<gene>
    <name evidence="2" type="ORF">RJ641_003600</name>
</gene>
<organism evidence="2 3">
    <name type="scientific">Dillenia turbinata</name>
    <dbReference type="NCBI Taxonomy" id="194707"/>
    <lineage>
        <taxon>Eukaryota</taxon>
        <taxon>Viridiplantae</taxon>
        <taxon>Streptophyta</taxon>
        <taxon>Embryophyta</taxon>
        <taxon>Tracheophyta</taxon>
        <taxon>Spermatophyta</taxon>
        <taxon>Magnoliopsida</taxon>
        <taxon>eudicotyledons</taxon>
        <taxon>Gunneridae</taxon>
        <taxon>Pentapetalae</taxon>
        <taxon>Dilleniales</taxon>
        <taxon>Dilleniaceae</taxon>
        <taxon>Dillenia</taxon>
    </lineage>
</organism>